<feature type="domain" description="Helicase ATP-binding" evidence="5">
    <location>
        <begin position="95"/>
        <end position="250"/>
    </location>
</feature>
<dbReference type="PROSITE" id="PS51194">
    <property type="entry name" value="HELICASE_CTER"/>
    <property type="match status" value="1"/>
</dbReference>
<reference evidence="7 8" key="1">
    <citation type="journal article" date="2015" name="Stand. Genomic Sci.">
        <title>Genomic Encyclopedia of Bacterial and Archaeal Type Strains, Phase III: the genomes of soil and plant-associated and newly described type strains.</title>
        <authorList>
            <person name="Whitman W.B."/>
            <person name="Woyke T."/>
            <person name="Klenk H.P."/>
            <person name="Zhou Y."/>
            <person name="Lilburn T.G."/>
            <person name="Beck B.J."/>
            <person name="De Vos P."/>
            <person name="Vandamme P."/>
            <person name="Eisen J.A."/>
            <person name="Garrity G."/>
            <person name="Hugenholtz P."/>
            <person name="Kyrpides N.C."/>
        </authorList>
    </citation>
    <scope>NUCLEOTIDE SEQUENCE [LARGE SCALE GENOMIC DNA]</scope>
    <source>
        <strain evidence="7 8">CGMCC 1.10685</strain>
    </source>
</reference>
<evidence type="ECO:0000256" key="3">
    <source>
        <dbReference type="ARBA" id="ARBA00022806"/>
    </source>
</evidence>
<evidence type="ECO:0000256" key="2">
    <source>
        <dbReference type="ARBA" id="ARBA00022801"/>
    </source>
</evidence>
<dbReference type="InterPro" id="IPR027417">
    <property type="entry name" value="P-loop_NTPase"/>
</dbReference>
<organism evidence="7 8">
    <name type="scientific">Pseudoduganella flava</name>
    <dbReference type="NCBI Taxonomy" id="871742"/>
    <lineage>
        <taxon>Bacteria</taxon>
        <taxon>Pseudomonadati</taxon>
        <taxon>Pseudomonadota</taxon>
        <taxon>Betaproteobacteria</taxon>
        <taxon>Burkholderiales</taxon>
        <taxon>Oxalobacteraceae</taxon>
        <taxon>Telluria group</taxon>
        <taxon>Pseudoduganella</taxon>
    </lineage>
</organism>
<evidence type="ECO:0000313" key="8">
    <source>
        <dbReference type="Proteomes" id="UP000315112"/>
    </source>
</evidence>
<dbReference type="PANTHER" id="PTHR47961">
    <property type="entry name" value="DNA POLYMERASE THETA, PUTATIVE (AFU_ORTHOLOGUE AFUA_1G05260)-RELATED"/>
    <property type="match status" value="1"/>
</dbReference>
<dbReference type="GO" id="GO:0004386">
    <property type="term" value="F:helicase activity"/>
    <property type="evidence" value="ECO:0007669"/>
    <property type="project" value="UniProtKB-KW"/>
</dbReference>
<evidence type="ECO:0000256" key="1">
    <source>
        <dbReference type="ARBA" id="ARBA00022741"/>
    </source>
</evidence>
<dbReference type="Gene3D" id="3.40.50.300">
    <property type="entry name" value="P-loop containing nucleotide triphosphate hydrolases"/>
    <property type="match status" value="2"/>
</dbReference>
<accession>A0A562PEZ8</accession>
<dbReference type="InterPro" id="IPR001650">
    <property type="entry name" value="Helicase_C-like"/>
</dbReference>
<dbReference type="RefSeq" id="WP_199271915.1">
    <property type="nucleotide sequence ID" value="NZ_CP046904.1"/>
</dbReference>
<dbReference type="PROSITE" id="PS51192">
    <property type="entry name" value="HELICASE_ATP_BIND_1"/>
    <property type="match status" value="1"/>
</dbReference>
<protein>
    <submittedName>
        <fullName evidence="7">RAD3-like DEAD/DEAH box helicase</fullName>
    </submittedName>
</protein>
<name>A0A562PEZ8_9BURK</name>
<keyword evidence="2" id="KW-0378">Hydrolase</keyword>
<dbReference type="SUPFAM" id="SSF52540">
    <property type="entry name" value="P-loop containing nucleoside triphosphate hydrolases"/>
    <property type="match status" value="1"/>
</dbReference>
<evidence type="ECO:0000259" key="5">
    <source>
        <dbReference type="PROSITE" id="PS51192"/>
    </source>
</evidence>
<keyword evidence="3 7" id="KW-0347">Helicase</keyword>
<dbReference type="GO" id="GO:0003676">
    <property type="term" value="F:nucleic acid binding"/>
    <property type="evidence" value="ECO:0007669"/>
    <property type="project" value="InterPro"/>
</dbReference>
<feature type="domain" description="Helicase C-terminal" evidence="6">
    <location>
        <begin position="270"/>
        <end position="464"/>
    </location>
</feature>
<dbReference type="Pfam" id="PF00270">
    <property type="entry name" value="DEAD"/>
    <property type="match status" value="1"/>
</dbReference>
<sequence>MNANIFSKCKSVNDHLRSGNETTARDELIKVLAHCEKEHIPYDPLINHLIRETGLYPYMKLENAGWQDRYLFEAFKVDIGGDVPATLHRDQSALLRSLLDGQNLAISAPTSFGKSFVIDSFIAIKRPLNVVIIVPTIALADETRRRLHRKFSDAYKIITTADVQLGEKNILIFPQERAIGYVDKLPALDILIIDEFYKASKKFDKERAPSLIKAIMQLSEKAAQRYFLAPNISELKKGVFTKGMQFRRFDFNTVFLEKNELYRQISNEEQKSQALLKILAETDNKTLIYAGTYSNISKISNLILANIQPESTPLLDSFSNWLSANYDPNWNLTSLVKRRTGIHNGRLHRSLSQIQVKLFEEPSGLQNIISTSSIVEGVNTSAENVVIWSNKNGKSNLKDFTYKNIIGRSGRMFKHFIGRVFILESPPKDEQTVLDLDLPDELLGTLDEVKHEADLTSEQIQKIIDYKNEMSRILGETKFNDLLAANAFQSSNSEVLKKIAMDIRNDPASWNGLSFLNSDNPADWDRFL</sequence>
<dbReference type="InterPro" id="IPR011545">
    <property type="entry name" value="DEAD/DEAH_box_helicase_dom"/>
</dbReference>
<dbReference type="SMART" id="SM00487">
    <property type="entry name" value="DEXDc"/>
    <property type="match status" value="1"/>
</dbReference>
<keyword evidence="1" id="KW-0547">Nucleotide-binding</keyword>
<evidence type="ECO:0000259" key="6">
    <source>
        <dbReference type="PROSITE" id="PS51194"/>
    </source>
</evidence>
<proteinExistence type="predicted"/>
<gene>
    <name evidence="7" type="ORF">IP92_05335</name>
</gene>
<evidence type="ECO:0000256" key="4">
    <source>
        <dbReference type="ARBA" id="ARBA00022840"/>
    </source>
</evidence>
<dbReference type="PANTHER" id="PTHR47961:SF6">
    <property type="entry name" value="DNA-DIRECTED DNA POLYMERASE"/>
    <property type="match status" value="1"/>
</dbReference>
<dbReference type="GO" id="GO:0005524">
    <property type="term" value="F:ATP binding"/>
    <property type="evidence" value="ECO:0007669"/>
    <property type="project" value="UniProtKB-KW"/>
</dbReference>
<dbReference type="InterPro" id="IPR014001">
    <property type="entry name" value="Helicase_ATP-bd"/>
</dbReference>
<dbReference type="InterPro" id="IPR050474">
    <property type="entry name" value="Hel308_SKI2-like"/>
</dbReference>
<comment type="caution">
    <text evidence="7">The sequence shown here is derived from an EMBL/GenBank/DDBJ whole genome shotgun (WGS) entry which is preliminary data.</text>
</comment>
<dbReference type="EMBL" id="VLKW01000013">
    <property type="protein sequence ID" value="TWI43001.1"/>
    <property type="molecule type" value="Genomic_DNA"/>
</dbReference>
<dbReference type="GO" id="GO:0016787">
    <property type="term" value="F:hydrolase activity"/>
    <property type="evidence" value="ECO:0007669"/>
    <property type="project" value="UniProtKB-KW"/>
</dbReference>
<dbReference type="AlphaFoldDB" id="A0A562PEZ8"/>
<keyword evidence="4" id="KW-0067">ATP-binding</keyword>
<evidence type="ECO:0000313" key="7">
    <source>
        <dbReference type="EMBL" id="TWI43001.1"/>
    </source>
</evidence>
<dbReference type="Proteomes" id="UP000315112">
    <property type="component" value="Unassembled WGS sequence"/>
</dbReference>